<organism evidence="2 3">
    <name type="scientific">Vibrio amylolyticus</name>
    <dbReference type="NCBI Taxonomy" id="2847292"/>
    <lineage>
        <taxon>Bacteria</taxon>
        <taxon>Pseudomonadati</taxon>
        <taxon>Pseudomonadota</taxon>
        <taxon>Gammaproteobacteria</taxon>
        <taxon>Vibrionales</taxon>
        <taxon>Vibrionaceae</taxon>
        <taxon>Vibrio</taxon>
    </lineage>
</organism>
<proteinExistence type="predicted"/>
<reference evidence="2" key="1">
    <citation type="submission" date="2021-11" db="EMBL/GenBank/DDBJ databases">
        <title>Vibrio ZSDE26 sp. nov. and Vibrio ZSDZ34 sp. nov., isolated from coastal seawater in Qingdao.</title>
        <authorList>
            <person name="Zhang P."/>
        </authorList>
    </citation>
    <scope>NUCLEOTIDE SEQUENCE</scope>
    <source>
        <strain evidence="2">ZSDE26</strain>
    </source>
</reference>
<dbReference type="RefSeq" id="WP_248008405.1">
    <property type="nucleotide sequence ID" value="NZ_JAJHVV010000004.1"/>
</dbReference>
<keyword evidence="3" id="KW-1185">Reference proteome</keyword>
<dbReference type="Pfam" id="PF05170">
    <property type="entry name" value="AsmA"/>
    <property type="match status" value="1"/>
</dbReference>
<sequence>MKKLLTILLILLLITIALITSVYALSQTRYAAPASNQLLSYWLGDKVQFEKVTYNAPFHLSLQGVSYNAESQQSDQTTYIPQVDIWLNKQPYQQGKWVLDSILIDGLSLQQLDSYFHWQESVTLHQLALNNLDLSVDDVIARGVNVQVKEPVWLGDNQIIPFGEIQLSAEQLYYHGEAFNQLLINSDYKAKDSTVYGASFEWRGADISGQAEQYDHGWSLINVTLNKLNLSHLEKFSEFSAKLLPIVKNISHINSLDILNSHFSSSTIQATNLDASVENLSLFPTSEESVSQWLWQQDNASISFNAESVAYLEQLFVSPMAKLRLESNKWVISEFDSDFHQGRIQLSGELSPTTTKLDWLRATGLKLTEAPQQTLDLLWAYLEQQEVINIGQLDILRSQIIQIEQAPFWQMSGLNMTGSNLELKRNHTLGLWNGQVELSANSLSYDDLIGTQAVLNSNASDGAWELERLFIPLESGYVDASGFWEIGKLSQPWQLVAHGDGLPLNLIHQTASLPIELDGTLEFDMNAHGLLGSKEMLEHSLTGSLNASIRDADFTYKKANGYGSAQLQTIVQPFSISELGVQSDRGRVTIAETKVNGTDMSGEVQGFIDLVMPKQGNIKLSIEQECQQLNFDLLKGTTTSHHRCP</sequence>
<dbReference type="AlphaFoldDB" id="A0A9X1XJM6"/>
<dbReference type="Proteomes" id="UP001139559">
    <property type="component" value="Unassembled WGS sequence"/>
</dbReference>
<feature type="domain" description="AsmA" evidence="1">
    <location>
        <begin position="2"/>
        <end position="551"/>
    </location>
</feature>
<evidence type="ECO:0000313" key="3">
    <source>
        <dbReference type="Proteomes" id="UP001139559"/>
    </source>
</evidence>
<dbReference type="InterPro" id="IPR007844">
    <property type="entry name" value="AsmA"/>
</dbReference>
<dbReference type="EMBL" id="JAJHVV010000004">
    <property type="protein sequence ID" value="MCK6263325.1"/>
    <property type="molecule type" value="Genomic_DNA"/>
</dbReference>
<gene>
    <name evidence="2" type="ORF">KP803_08540</name>
</gene>
<protein>
    <submittedName>
        <fullName evidence="2">AsmA family protein</fullName>
    </submittedName>
</protein>
<name>A0A9X1XJM6_9VIBR</name>
<evidence type="ECO:0000313" key="2">
    <source>
        <dbReference type="EMBL" id="MCK6263325.1"/>
    </source>
</evidence>
<evidence type="ECO:0000259" key="1">
    <source>
        <dbReference type="Pfam" id="PF05170"/>
    </source>
</evidence>
<comment type="caution">
    <text evidence="2">The sequence shown here is derived from an EMBL/GenBank/DDBJ whole genome shotgun (WGS) entry which is preliminary data.</text>
</comment>
<accession>A0A9X1XJM6</accession>